<evidence type="ECO:0000313" key="8">
    <source>
        <dbReference type="Proteomes" id="UP000230852"/>
    </source>
</evidence>
<evidence type="ECO:0000256" key="4">
    <source>
        <dbReference type="ARBA" id="ARBA00022989"/>
    </source>
</evidence>
<dbReference type="PANTHER" id="PTHR38601">
    <property type="entry name" value="HYDROGENASE-4 COMPONENT E"/>
    <property type="match status" value="1"/>
</dbReference>
<evidence type="ECO:0000256" key="5">
    <source>
        <dbReference type="ARBA" id="ARBA00023136"/>
    </source>
</evidence>
<comment type="subcellular location">
    <subcellularLocation>
        <location evidence="1">Cell membrane</location>
        <topology evidence="1">Multi-pass membrane protein</topology>
    </subcellularLocation>
</comment>
<feature type="transmembrane region" description="Helical" evidence="6">
    <location>
        <begin position="66"/>
        <end position="87"/>
    </location>
</feature>
<accession>A0A2H0TYT8</accession>
<reference evidence="8" key="1">
    <citation type="submission" date="2017-09" db="EMBL/GenBank/DDBJ databases">
        <title>Depth-based differentiation of microbial function through sediment-hosted aquifers and enrichment of novel symbionts in the deep terrestrial subsurface.</title>
        <authorList>
            <person name="Probst A.J."/>
            <person name="Ladd B."/>
            <person name="Jarett J.K."/>
            <person name="Geller-Mcgrath D.E."/>
            <person name="Sieber C.M.K."/>
            <person name="Emerson J.B."/>
            <person name="Anantharaman K."/>
            <person name="Thomas B.C."/>
            <person name="Malmstrom R."/>
            <person name="Stieglmeier M."/>
            <person name="Klingl A."/>
            <person name="Woyke T."/>
            <person name="Ryan C.M."/>
            <person name="Banfield J.F."/>
        </authorList>
    </citation>
    <scope>NUCLEOTIDE SEQUENCE [LARGE SCALE GENOMIC DNA]</scope>
</reference>
<dbReference type="InterPro" id="IPR038730">
    <property type="entry name" value="HyfE-like"/>
</dbReference>
<evidence type="ECO:0008006" key="9">
    <source>
        <dbReference type="Google" id="ProtNLM"/>
    </source>
</evidence>
<evidence type="ECO:0000313" key="7">
    <source>
        <dbReference type="EMBL" id="PIR78384.1"/>
    </source>
</evidence>
<feature type="transmembrane region" description="Helical" evidence="6">
    <location>
        <begin position="99"/>
        <end position="120"/>
    </location>
</feature>
<keyword evidence="3 6" id="KW-0812">Transmembrane</keyword>
<gene>
    <name evidence="7" type="ORF">COU28_01890</name>
</gene>
<keyword evidence="4 6" id="KW-1133">Transmembrane helix</keyword>
<proteinExistence type="predicted"/>
<keyword evidence="5 6" id="KW-0472">Membrane</keyword>
<dbReference type="PANTHER" id="PTHR38601:SF1">
    <property type="entry name" value="HYDROGENASE-4 COMPONENT E"/>
    <property type="match status" value="1"/>
</dbReference>
<comment type="caution">
    <text evidence="7">The sequence shown here is derived from an EMBL/GenBank/DDBJ whole genome shotgun (WGS) entry which is preliminary data.</text>
</comment>
<name>A0A2H0TYT8_9BACT</name>
<keyword evidence="2" id="KW-1003">Cell membrane</keyword>
<dbReference type="AlphaFoldDB" id="A0A2H0TYT8"/>
<sequence length="193" mass="21750">MKKNFSAVSFYSLQSLVVVIILLNSFFETKELLMLLVIFIMFIVKVIIAPLFFIRLIKKYALSFSASTYLSTPITLIIITILVFIAHSQRLLPLTSIVANHQILLSLALSSMFLSLFLIVNRKGALSQIIGILSFENSIVVFAVFANLEQSASLQLGIIFDIFIWIMIASIFISMLYKHFGTLNVSSMKKLKD</sequence>
<feature type="transmembrane region" description="Helical" evidence="6">
    <location>
        <begin position="7"/>
        <end position="27"/>
    </location>
</feature>
<protein>
    <recommendedName>
        <fullName evidence="9">Hydrogenase</fullName>
    </recommendedName>
</protein>
<feature type="transmembrane region" description="Helical" evidence="6">
    <location>
        <begin position="33"/>
        <end position="54"/>
    </location>
</feature>
<dbReference type="GO" id="GO:0005886">
    <property type="term" value="C:plasma membrane"/>
    <property type="evidence" value="ECO:0007669"/>
    <property type="project" value="UniProtKB-SubCell"/>
</dbReference>
<feature type="transmembrane region" description="Helical" evidence="6">
    <location>
        <begin position="129"/>
        <end position="148"/>
    </location>
</feature>
<feature type="transmembrane region" description="Helical" evidence="6">
    <location>
        <begin position="154"/>
        <end position="177"/>
    </location>
</feature>
<evidence type="ECO:0000256" key="2">
    <source>
        <dbReference type="ARBA" id="ARBA00022475"/>
    </source>
</evidence>
<dbReference type="Proteomes" id="UP000230852">
    <property type="component" value="Unassembled WGS sequence"/>
</dbReference>
<evidence type="ECO:0000256" key="3">
    <source>
        <dbReference type="ARBA" id="ARBA00022692"/>
    </source>
</evidence>
<dbReference type="EMBL" id="PFBU01000037">
    <property type="protein sequence ID" value="PIR78384.1"/>
    <property type="molecule type" value="Genomic_DNA"/>
</dbReference>
<organism evidence="7 8">
    <name type="scientific">Candidatus Magasanikbacteria bacterium CG10_big_fil_rev_8_21_14_0_10_36_16</name>
    <dbReference type="NCBI Taxonomy" id="1974645"/>
    <lineage>
        <taxon>Bacteria</taxon>
        <taxon>Candidatus Magasanikiibacteriota</taxon>
    </lineage>
</organism>
<evidence type="ECO:0000256" key="6">
    <source>
        <dbReference type="SAM" id="Phobius"/>
    </source>
</evidence>
<evidence type="ECO:0000256" key="1">
    <source>
        <dbReference type="ARBA" id="ARBA00004651"/>
    </source>
</evidence>